<dbReference type="GeneID" id="87831561"/>
<dbReference type="InterPro" id="IPR051065">
    <property type="entry name" value="Ras-related_GTPase"/>
</dbReference>
<comment type="catalytic activity">
    <reaction evidence="3">
        <text>GTP + H2O = GDP + phosphate + H(+)</text>
        <dbReference type="Rhea" id="RHEA:19669"/>
        <dbReference type="ChEBI" id="CHEBI:15377"/>
        <dbReference type="ChEBI" id="CHEBI:15378"/>
        <dbReference type="ChEBI" id="CHEBI:37565"/>
        <dbReference type="ChEBI" id="CHEBI:43474"/>
        <dbReference type="ChEBI" id="CHEBI:58189"/>
        <dbReference type="EC" id="3.6.5.2"/>
    </reaction>
</comment>
<dbReference type="EC" id="3.6.5.2" evidence="1"/>
<reference evidence="5" key="2">
    <citation type="submission" date="2023-05" db="EMBL/GenBank/DDBJ databases">
        <authorList>
            <consortium name="Lawrence Berkeley National Laboratory"/>
            <person name="Steindorff A."/>
            <person name="Hensen N."/>
            <person name="Bonometti L."/>
            <person name="Westerberg I."/>
            <person name="Brannstrom I.O."/>
            <person name="Guillou S."/>
            <person name="Cros-Aarteil S."/>
            <person name="Calhoun S."/>
            <person name="Haridas S."/>
            <person name="Kuo A."/>
            <person name="Mondo S."/>
            <person name="Pangilinan J."/>
            <person name="Riley R."/>
            <person name="Labutti K."/>
            <person name="Andreopoulos B."/>
            <person name="Lipzen A."/>
            <person name="Chen C."/>
            <person name="Yanf M."/>
            <person name="Daum C."/>
            <person name="Ng V."/>
            <person name="Clum A."/>
            <person name="Ohm R."/>
            <person name="Martin F."/>
            <person name="Silar P."/>
            <person name="Natvig D."/>
            <person name="Lalanne C."/>
            <person name="Gautier V."/>
            <person name="Ament-Velasquez S.L."/>
            <person name="Kruys A."/>
            <person name="Hutchinson M.I."/>
            <person name="Powell A.J."/>
            <person name="Barry K."/>
            <person name="Miller A.N."/>
            <person name="Grigoriev I.V."/>
            <person name="Debuchy R."/>
            <person name="Gladieux P."/>
            <person name="Thoren M.H."/>
            <person name="Johannesson H."/>
        </authorList>
    </citation>
    <scope>NUCLEOTIDE SEQUENCE</scope>
    <source>
        <strain evidence="5">CBS 731.68</strain>
    </source>
</reference>
<dbReference type="PANTHER" id="PTHR45704">
    <property type="entry name" value="RAS-LIKE FAMILY MEMBER 11"/>
    <property type="match status" value="1"/>
</dbReference>
<comment type="caution">
    <text evidence="5">The sequence shown here is derived from an EMBL/GenBank/DDBJ whole genome shotgun (WGS) entry which is preliminary data.</text>
</comment>
<name>A0AAN6TXC7_9PEZI</name>
<gene>
    <name evidence="5" type="ORF">N657DRAFT_657263</name>
</gene>
<reference evidence="5" key="1">
    <citation type="journal article" date="2023" name="Mol. Phylogenet. Evol.">
        <title>Genome-scale phylogeny and comparative genomics of the fungal order Sordariales.</title>
        <authorList>
            <person name="Hensen N."/>
            <person name="Bonometti L."/>
            <person name="Westerberg I."/>
            <person name="Brannstrom I.O."/>
            <person name="Guillou S."/>
            <person name="Cros-Aarteil S."/>
            <person name="Calhoun S."/>
            <person name="Haridas S."/>
            <person name="Kuo A."/>
            <person name="Mondo S."/>
            <person name="Pangilinan J."/>
            <person name="Riley R."/>
            <person name="LaButti K."/>
            <person name="Andreopoulos B."/>
            <person name="Lipzen A."/>
            <person name="Chen C."/>
            <person name="Yan M."/>
            <person name="Daum C."/>
            <person name="Ng V."/>
            <person name="Clum A."/>
            <person name="Steindorff A."/>
            <person name="Ohm R.A."/>
            <person name="Martin F."/>
            <person name="Silar P."/>
            <person name="Natvig D.O."/>
            <person name="Lalanne C."/>
            <person name="Gautier V."/>
            <person name="Ament-Velasquez S.L."/>
            <person name="Kruys A."/>
            <person name="Hutchinson M.I."/>
            <person name="Powell A.J."/>
            <person name="Barry K."/>
            <person name="Miller A.N."/>
            <person name="Grigoriev I.V."/>
            <person name="Debuchy R."/>
            <person name="Gladieux P."/>
            <person name="Hiltunen Thoren M."/>
            <person name="Johannesson H."/>
        </authorList>
    </citation>
    <scope>NUCLEOTIDE SEQUENCE</scope>
    <source>
        <strain evidence="5">CBS 731.68</strain>
    </source>
</reference>
<protein>
    <recommendedName>
        <fullName evidence="1">small monomeric GTPase</fullName>
        <ecNumber evidence="1">3.6.5.2</ecNumber>
    </recommendedName>
</protein>
<dbReference type="AlphaFoldDB" id="A0AAN6TXC7"/>
<dbReference type="Gene3D" id="3.40.50.300">
    <property type="entry name" value="P-loop containing nucleotide triphosphate hydrolases"/>
    <property type="match status" value="1"/>
</dbReference>
<dbReference type="SUPFAM" id="SSF52540">
    <property type="entry name" value="P-loop containing nucleoside triphosphate hydrolases"/>
    <property type="match status" value="1"/>
</dbReference>
<proteinExistence type="predicted"/>
<keyword evidence="6" id="KW-1185">Reference proteome</keyword>
<dbReference type="EMBL" id="MU853231">
    <property type="protein sequence ID" value="KAK4122448.1"/>
    <property type="molecule type" value="Genomic_DNA"/>
</dbReference>
<sequence length="358" mass="39055">MVNSLVWTPDEAKYLKAIFRWQETVASAEDEKRRREAEDAARSAWEQKPAAEFRILVIGGRGTGKTALLTRFAQGTFHGEDHPPDPFYERGRRHPVTLDMTPPTITTTTTTTASTPTLPTTLIPSSPITKSNLQPHPNNNSNGNHHSPQTQTYKQTYMIDTLELPSKHLHSNPMLAQALSITEAAVLVYSVRDDASFRLAQGLAEFMHEHFSPASSSSSSFSSAPSIRRSLIVTTTSSSIRPRSFSPSLIAKLAAAAGNIENTTAVGGGGGGCDDKGRICPLILVGNKSDTPLSSCSSSSFDDDEPVAVLQSQRAVARMRMPAAERTFCFSRCRPRLGKGWTRYLRWSARRCCGCGGR</sequence>
<evidence type="ECO:0000256" key="3">
    <source>
        <dbReference type="ARBA" id="ARBA00048098"/>
    </source>
</evidence>
<feature type="compositionally biased region" description="Low complexity" evidence="4">
    <location>
        <begin position="101"/>
        <end position="148"/>
    </location>
</feature>
<evidence type="ECO:0000313" key="6">
    <source>
        <dbReference type="Proteomes" id="UP001302602"/>
    </source>
</evidence>
<keyword evidence="2" id="KW-0378">Hydrolase</keyword>
<evidence type="ECO:0000256" key="4">
    <source>
        <dbReference type="SAM" id="MobiDB-lite"/>
    </source>
</evidence>
<feature type="region of interest" description="Disordered" evidence="4">
    <location>
        <begin position="92"/>
        <end position="149"/>
    </location>
</feature>
<evidence type="ECO:0000256" key="2">
    <source>
        <dbReference type="ARBA" id="ARBA00022801"/>
    </source>
</evidence>
<dbReference type="Proteomes" id="UP001302602">
    <property type="component" value="Unassembled WGS sequence"/>
</dbReference>
<dbReference type="GO" id="GO:0003925">
    <property type="term" value="F:G protein activity"/>
    <property type="evidence" value="ECO:0007669"/>
    <property type="project" value="UniProtKB-EC"/>
</dbReference>
<dbReference type="InterPro" id="IPR027417">
    <property type="entry name" value="P-loop_NTPase"/>
</dbReference>
<evidence type="ECO:0000256" key="1">
    <source>
        <dbReference type="ARBA" id="ARBA00011984"/>
    </source>
</evidence>
<evidence type="ECO:0000313" key="5">
    <source>
        <dbReference type="EMBL" id="KAK4122448.1"/>
    </source>
</evidence>
<accession>A0AAN6TXC7</accession>
<organism evidence="5 6">
    <name type="scientific">Parathielavia appendiculata</name>
    <dbReference type="NCBI Taxonomy" id="2587402"/>
    <lineage>
        <taxon>Eukaryota</taxon>
        <taxon>Fungi</taxon>
        <taxon>Dikarya</taxon>
        <taxon>Ascomycota</taxon>
        <taxon>Pezizomycotina</taxon>
        <taxon>Sordariomycetes</taxon>
        <taxon>Sordariomycetidae</taxon>
        <taxon>Sordariales</taxon>
        <taxon>Chaetomiaceae</taxon>
        <taxon>Parathielavia</taxon>
    </lineage>
</organism>
<dbReference type="RefSeq" id="XP_062646219.1">
    <property type="nucleotide sequence ID" value="XM_062794792.1"/>
</dbReference>